<gene>
    <name evidence="3" type="ORF">I41_05700</name>
</gene>
<feature type="region of interest" description="Disordered" evidence="1">
    <location>
        <begin position="323"/>
        <end position="373"/>
    </location>
</feature>
<accession>A0A517TSS1</accession>
<evidence type="ECO:0000256" key="1">
    <source>
        <dbReference type="SAM" id="MobiDB-lite"/>
    </source>
</evidence>
<sequence length="373" mass="40238" precursor="true">MGQKMWGYCYALAVLTSIALAAPLPAADDTAGESSSSGQTRASMQAAAERRIEAALDSPLKAPLEFIATPLNQVTQVLSEDYDLPIVIDVAALDAVASSPEVEVNSSIGNVTLRSALDLMLRNTGEGDLTYIIDKEVLMITTQEEAEKRLQILVYRVDDLIDSDRFATTAERDAGVDQLNEVIVATVEHESWMENGTGEGEIQFFTPGMMVISQTRRVHDQVEDLLQRLRTAKAEVDADAAGRQATAATQPVTRSIAISDQAVADCEKTRNMIRQALEKSVNWQRELPEGDSSEVFLYVLPNRVLVRHVPDMVRQVERVVHEITPTPGGSGCGINEPSQGKSPDHPTPASADSKATAAAPDLADAPAASEDDN</sequence>
<protein>
    <submittedName>
        <fullName evidence="3">Uncharacterized protein</fullName>
    </submittedName>
</protein>
<dbReference type="AlphaFoldDB" id="A0A517TSS1"/>
<feature type="chain" id="PRO_5022092427" evidence="2">
    <location>
        <begin position="22"/>
        <end position="373"/>
    </location>
</feature>
<evidence type="ECO:0000313" key="3">
    <source>
        <dbReference type="EMBL" id="QDT71413.1"/>
    </source>
</evidence>
<keyword evidence="4" id="KW-1185">Reference proteome</keyword>
<evidence type="ECO:0000256" key="2">
    <source>
        <dbReference type="SAM" id="SignalP"/>
    </source>
</evidence>
<organism evidence="3 4">
    <name type="scientific">Lacipirellula limnantheis</name>
    <dbReference type="NCBI Taxonomy" id="2528024"/>
    <lineage>
        <taxon>Bacteria</taxon>
        <taxon>Pseudomonadati</taxon>
        <taxon>Planctomycetota</taxon>
        <taxon>Planctomycetia</taxon>
        <taxon>Pirellulales</taxon>
        <taxon>Lacipirellulaceae</taxon>
        <taxon>Lacipirellula</taxon>
    </lineage>
</organism>
<reference evidence="3 4" key="1">
    <citation type="submission" date="2019-02" db="EMBL/GenBank/DDBJ databases">
        <title>Deep-cultivation of Planctomycetes and their phenomic and genomic characterization uncovers novel biology.</title>
        <authorList>
            <person name="Wiegand S."/>
            <person name="Jogler M."/>
            <person name="Boedeker C."/>
            <person name="Pinto D."/>
            <person name="Vollmers J."/>
            <person name="Rivas-Marin E."/>
            <person name="Kohn T."/>
            <person name="Peeters S.H."/>
            <person name="Heuer A."/>
            <person name="Rast P."/>
            <person name="Oberbeckmann S."/>
            <person name="Bunk B."/>
            <person name="Jeske O."/>
            <person name="Meyerdierks A."/>
            <person name="Storesund J.E."/>
            <person name="Kallscheuer N."/>
            <person name="Luecker S."/>
            <person name="Lage O.M."/>
            <person name="Pohl T."/>
            <person name="Merkel B.J."/>
            <person name="Hornburger P."/>
            <person name="Mueller R.-W."/>
            <person name="Bruemmer F."/>
            <person name="Labrenz M."/>
            <person name="Spormann A.M."/>
            <person name="Op den Camp H."/>
            <person name="Overmann J."/>
            <person name="Amann R."/>
            <person name="Jetten M.S.M."/>
            <person name="Mascher T."/>
            <person name="Medema M.H."/>
            <person name="Devos D.P."/>
            <person name="Kaster A.-K."/>
            <person name="Ovreas L."/>
            <person name="Rohde M."/>
            <person name="Galperin M.Y."/>
            <person name="Jogler C."/>
        </authorList>
    </citation>
    <scope>NUCLEOTIDE SEQUENCE [LARGE SCALE GENOMIC DNA]</scope>
    <source>
        <strain evidence="3 4">I41</strain>
    </source>
</reference>
<dbReference type="EMBL" id="CP036339">
    <property type="protein sequence ID" value="QDT71413.1"/>
    <property type="molecule type" value="Genomic_DNA"/>
</dbReference>
<name>A0A517TSS1_9BACT</name>
<proteinExistence type="predicted"/>
<keyword evidence="2" id="KW-0732">Signal</keyword>
<dbReference type="Proteomes" id="UP000317909">
    <property type="component" value="Chromosome"/>
</dbReference>
<evidence type="ECO:0000313" key="4">
    <source>
        <dbReference type="Proteomes" id="UP000317909"/>
    </source>
</evidence>
<dbReference type="RefSeq" id="WP_145430668.1">
    <property type="nucleotide sequence ID" value="NZ_CP036339.1"/>
</dbReference>
<dbReference type="KEGG" id="llh:I41_05700"/>
<feature type="compositionally biased region" description="Low complexity" evidence="1">
    <location>
        <begin position="348"/>
        <end position="373"/>
    </location>
</feature>
<dbReference type="OrthoDB" id="277020at2"/>
<feature type="signal peptide" evidence="2">
    <location>
        <begin position="1"/>
        <end position="21"/>
    </location>
</feature>